<dbReference type="Proteomes" id="UP000199477">
    <property type="component" value="Unassembled WGS sequence"/>
</dbReference>
<gene>
    <name evidence="4" type="ORF">SAMN02799615_03176</name>
</gene>
<dbReference type="STRING" id="500610.SAMN02799615_03176"/>
<comment type="similarity">
    <text evidence="1">Belongs to the UPF0225 family.</text>
</comment>
<dbReference type="SUPFAM" id="SSF54427">
    <property type="entry name" value="NTF2-like"/>
    <property type="match status" value="1"/>
</dbReference>
<dbReference type="PANTHER" id="PTHR33747">
    <property type="entry name" value="UPF0225 PROTEIN SCO1677"/>
    <property type="match status" value="1"/>
</dbReference>
<dbReference type="PANTHER" id="PTHR33747:SF1">
    <property type="entry name" value="ADENYLATE CYCLASE-ASSOCIATED CAP C-TERMINAL DOMAIN-CONTAINING PROTEIN"/>
    <property type="match status" value="1"/>
</dbReference>
<organism evidence="4 5">
    <name type="scientific">Dyella marensis</name>
    <dbReference type="NCBI Taxonomy" id="500610"/>
    <lineage>
        <taxon>Bacteria</taxon>
        <taxon>Pseudomonadati</taxon>
        <taxon>Pseudomonadota</taxon>
        <taxon>Gammaproteobacteria</taxon>
        <taxon>Lysobacterales</taxon>
        <taxon>Rhodanobacteraceae</taxon>
        <taxon>Dyella</taxon>
    </lineage>
</organism>
<dbReference type="InterPro" id="IPR048469">
    <property type="entry name" value="YchJ-like_M"/>
</dbReference>
<feature type="domain" description="YchJ-like middle NTF2-like" evidence="3">
    <location>
        <begin position="71"/>
        <end position="166"/>
    </location>
</feature>
<evidence type="ECO:0000259" key="3">
    <source>
        <dbReference type="Pfam" id="PF17775"/>
    </source>
</evidence>
<reference evidence="5" key="1">
    <citation type="submission" date="2016-10" db="EMBL/GenBank/DDBJ databases">
        <authorList>
            <person name="Varghese N."/>
            <person name="Submissions S."/>
        </authorList>
    </citation>
    <scope>NUCLEOTIDE SEQUENCE [LARGE SCALE GENOMIC DNA]</scope>
    <source>
        <strain evidence="5">UNC178MFTsu3.1</strain>
    </source>
</reference>
<dbReference type="EMBL" id="FONH01000013">
    <property type="protein sequence ID" value="SFF33362.1"/>
    <property type="molecule type" value="Genomic_DNA"/>
</dbReference>
<dbReference type="Pfam" id="PF17775">
    <property type="entry name" value="YchJ_M-like"/>
    <property type="match status" value="1"/>
</dbReference>
<dbReference type="HAMAP" id="MF_00612">
    <property type="entry name" value="UPF0225"/>
    <property type="match status" value="1"/>
</dbReference>
<keyword evidence="5" id="KW-1185">Reference proteome</keyword>
<dbReference type="InterPro" id="IPR023006">
    <property type="entry name" value="YchJ-like"/>
</dbReference>
<accession>A0A1I2HUB6</accession>
<evidence type="ECO:0000256" key="2">
    <source>
        <dbReference type="SAM" id="MobiDB-lite"/>
    </source>
</evidence>
<dbReference type="AlphaFoldDB" id="A0A1I2HUB6"/>
<protein>
    <recommendedName>
        <fullName evidence="1">UPF0225 protein SAMN02799615_03176</fullName>
    </recommendedName>
</protein>
<dbReference type="InterPro" id="IPR032710">
    <property type="entry name" value="NTF2-like_dom_sf"/>
</dbReference>
<feature type="region of interest" description="Disordered" evidence="2">
    <location>
        <begin position="1"/>
        <end position="20"/>
    </location>
</feature>
<evidence type="ECO:0000313" key="4">
    <source>
        <dbReference type="EMBL" id="SFF33362.1"/>
    </source>
</evidence>
<sequence length="171" mass="18986">MAPRLSAQASSIWPTARAKPRPGWHDVPSFAAKRRLPSVQAIDTLTPCPCGNPAGYLRCCGPLHDGAAAATAEALMRSRYSAYVLKREDYLLATWHASTRPTTLKLGAQQPAPTWLGLSVKQHESEDDRATVEFVARLRYGGGKAQRMHEISRFVREDGRWYYVDGTFPES</sequence>
<evidence type="ECO:0000256" key="1">
    <source>
        <dbReference type="HAMAP-Rule" id="MF_00612"/>
    </source>
</evidence>
<proteinExistence type="inferred from homology"/>
<dbReference type="Gene3D" id="3.10.450.50">
    <property type="match status" value="1"/>
</dbReference>
<name>A0A1I2HUB6_9GAMM</name>
<evidence type="ECO:0000313" key="5">
    <source>
        <dbReference type="Proteomes" id="UP000199477"/>
    </source>
</evidence>